<dbReference type="Pfam" id="PF13087">
    <property type="entry name" value="AAA_12"/>
    <property type="match status" value="1"/>
</dbReference>
<dbReference type="InterPro" id="IPR027417">
    <property type="entry name" value="P-loop_NTPase"/>
</dbReference>
<sequence length="1139" mass="125475">MKLDSNGLRLSATDLAQHLGCPHLTQLDRAAAEGRLEAPVWTDPVLEMLRQRGIDHETAYARYLADQGLSVAAVGREGSVDRVVELMHAGTDVILQAPLADGRFAGIADFLRKVPGQSELGDFSYEVIDTKLALETRAGTILQLCMYTEAAAKIQGHTPEYMHVVKPGEEFEHESFRTAEIGAYFRLIKAKLEAVAAAAPDEGTYPTPVPQCNTCRWWHNCDARRRDDDHLSLVAGMSTLHTAEFNRQGVTTLGQLGEAAEPLKEEPVRGSAAGFERLHAQARIQLQGRQAGEHQYELLDLEDERGLLRLPEPSAGDIFFDIEAARFFEGGGLEYLLGWSQVDDQGQLVYHRRWAHTRVQEKRAFEEFVDTVMENWQAHPGMHVYHFAPYEPSALKRLMGRHGCRGEEVDRLLRGKRLIDLHAVAKQGLRASVEQYSLKDLELLAGFKRAVDLREASRARRRIEALLDLGDVEGIADADKEIVEGYNREDCEATAVLRNWLEGRRNEWLEKGDAVPRPELLDGEASEGVSEMRAEVQAVYDALTASLPEDRETWTAPQRATWLLAEMLEYHRREMNCAHWEFFRLHDLDDSELMGERKAITALSFLGQEGGTASCPVHRYRYPDQETALDAGANLYEAGEREKDLGEVVAVDPAACTIDIKKRKRTVDIHPGSVLVDDRVKPWEKANSLLAFARSVAESGIDGDGAFRAGRDLLLGLPPRIDGHDGRPLRQENELILDGAIRVVGSLSSGCLPLQGPPGTGKTYTGARMIADLARQGKRIGVTAVSHKVIRNLLDEVHSASMDGGAPVMIAHKISSKARPVAGDILEVTKNDEALSALGEPRVVGGTAWLWSGEAAVEALDYLFVDEAGQMALADVLAVSRAAKNIVLLGDPQQLEQPQQGAHPEGTEVAALVHVLGGSKTIPEERGLFLDTTWRLHPSICKFTSELYYEGRLHTRAGNEFQALAGPTPFAGSGLFVAPVDHEGNQSSSQEEVVAVQRIVRDLLQEGVAWTDRNGVVRPLVSDDILIVTPYNAQIAALRRALPGHRIGTVDKFQGQEAPVVIYSMASSSPEDAPRGMGFLYNPNRLNVATSRARAACILVASSRLFEPECRSPQQMRWANGLCRYRELAVEVASSRTAI</sequence>
<evidence type="ECO:0000256" key="4">
    <source>
        <dbReference type="ARBA" id="ARBA00022840"/>
    </source>
</evidence>
<evidence type="ECO:0000256" key="3">
    <source>
        <dbReference type="ARBA" id="ARBA00022806"/>
    </source>
</evidence>
<evidence type="ECO:0000313" key="8">
    <source>
        <dbReference type="Proteomes" id="UP000320390"/>
    </source>
</evidence>
<gene>
    <name evidence="7" type="ORF">Poly30_28250</name>
</gene>
<accession>A0A518ETA3</accession>
<feature type="domain" description="DNA2/NAM7 helicase-like C-terminal" evidence="5">
    <location>
        <begin position="926"/>
        <end position="1103"/>
    </location>
</feature>
<dbReference type="GO" id="GO:0043139">
    <property type="term" value="F:5'-3' DNA helicase activity"/>
    <property type="evidence" value="ECO:0007669"/>
    <property type="project" value="TreeGrafter"/>
</dbReference>
<evidence type="ECO:0000256" key="2">
    <source>
        <dbReference type="ARBA" id="ARBA00022801"/>
    </source>
</evidence>
<dbReference type="CDD" id="cd17934">
    <property type="entry name" value="DEXXQc_Upf1-like"/>
    <property type="match status" value="1"/>
</dbReference>
<keyword evidence="4" id="KW-0067">ATP-binding</keyword>
<feature type="domain" description="YprB ribonuclease H-like" evidence="6">
    <location>
        <begin position="318"/>
        <end position="501"/>
    </location>
</feature>
<dbReference type="PANTHER" id="PTHR43788:SF8">
    <property type="entry name" value="DNA-BINDING PROTEIN SMUBP-2"/>
    <property type="match status" value="1"/>
</dbReference>
<dbReference type="InterPro" id="IPR019993">
    <property type="entry name" value="RecB_nuclease_TM0106_put"/>
</dbReference>
<evidence type="ECO:0000313" key="7">
    <source>
        <dbReference type="EMBL" id="QDV07302.1"/>
    </source>
</evidence>
<keyword evidence="8" id="KW-1185">Reference proteome</keyword>
<keyword evidence="1" id="KW-0547">Nucleotide-binding</keyword>
<dbReference type="PANTHER" id="PTHR43788">
    <property type="entry name" value="DNA2/NAM7 HELICASE FAMILY MEMBER"/>
    <property type="match status" value="1"/>
</dbReference>
<dbReference type="EMBL" id="CP036434">
    <property type="protein sequence ID" value="QDV07302.1"/>
    <property type="molecule type" value="Genomic_DNA"/>
</dbReference>
<dbReference type="SUPFAM" id="SSF52540">
    <property type="entry name" value="P-loop containing nucleoside triphosphate hydrolases"/>
    <property type="match status" value="1"/>
</dbReference>
<dbReference type="InterPro" id="IPR047187">
    <property type="entry name" value="SF1_C_Upf1"/>
</dbReference>
<reference evidence="7 8" key="1">
    <citation type="submission" date="2019-02" db="EMBL/GenBank/DDBJ databases">
        <title>Deep-cultivation of Planctomycetes and their phenomic and genomic characterization uncovers novel biology.</title>
        <authorList>
            <person name="Wiegand S."/>
            <person name="Jogler M."/>
            <person name="Boedeker C."/>
            <person name="Pinto D."/>
            <person name="Vollmers J."/>
            <person name="Rivas-Marin E."/>
            <person name="Kohn T."/>
            <person name="Peeters S.H."/>
            <person name="Heuer A."/>
            <person name="Rast P."/>
            <person name="Oberbeckmann S."/>
            <person name="Bunk B."/>
            <person name="Jeske O."/>
            <person name="Meyerdierks A."/>
            <person name="Storesund J.E."/>
            <person name="Kallscheuer N."/>
            <person name="Luecker S."/>
            <person name="Lage O.M."/>
            <person name="Pohl T."/>
            <person name="Merkel B.J."/>
            <person name="Hornburger P."/>
            <person name="Mueller R.-W."/>
            <person name="Bruemmer F."/>
            <person name="Labrenz M."/>
            <person name="Spormann A.M."/>
            <person name="Op den Camp H."/>
            <person name="Overmann J."/>
            <person name="Amann R."/>
            <person name="Jetten M.S.M."/>
            <person name="Mascher T."/>
            <person name="Medema M.H."/>
            <person name="Devos D.P."/>
            <person name="Kaster A.-K."/>
            <person name="Ovreas L."/>
            <person name="Rohde M."/>
            <person name="Galperin M.Y."/>
            <person name="Jogler C."/>
        </authorList>
    </citation>
    <scope>NUCLEOTIDE SEQUENCE [LARGE SCALE GENOMIC DNA]</scope>
    <source>
        <strain evidence="7 8">Poly30</strain>
    </source>
</reference>
<dbReference type="InterPro" id="IPR050534">
    <property type="entry name" value="Coronavir_polyprotein_1ab"/>
</dbReference>
<keyword evidence="2" id="KW-0378">Hydrolase</keyword>
<dbReference type="AlphaFoldDB" id="A0A518ETA3"/>
<protein>
    <submittedName>
        <fullName evidence="7">Viral (Superfamily 1) RNA helicase</fullName>
    </submittedName>
</protein>
<organism evidence="7 8">
    <name type="scientific">Saltatorellus ferox</name>
    <dbReference type="NCBI Taxonomy" id="2528018"/>
    <lineage>
        <taxon>Bacteria</taxon>
        <taxon>Pseudomonadati</taxon>
        <taxon>Planctomycetota</taxon>
        <taxon>Planctomycetia</taxon>
        <taxon>Planctomycetia incertae sedis</taxon>
        <taxon>Saltatorellus</taxon>
    </lineage>
</organism>
<dbReference type="Gene3D" id="3.40.50.300">
    <property type="entry name" value="P-loop containing nucleotide triphosphate hydrolases"/>
    <property type="match status" value="2"/>
</dbReference>
<dbReference type="GO" id="GO:0016787">
    <property type="term" value="F:hydrolase activity"/>
    <property type="evidence" value="ECO:0007669"/>
    <property type="project" value="UniProtKB-KW"/>
</dbReference>
<evidence type="ECO:0000259" key="5">
    <source>
        <dbReference type="Pfam" id="PF13087"/>
    </source>
</evidence>
<evidence type="ECO:0000259" key="6">
    <source>
        <dbReference type="Pfam" id="PF13482"/>
    </source>
</evidence>
<dbReference type="GO" id="GO:0005524">
    <property type="term" value="F:ATP binding"/>
    <property type="evidence" value="ECO:0007669"/>
    <property type="project" value="UniProtKB-KW"/>
</dbReference>
<dbReference type="Proteomes" id="UP000320390">
    <property type="component" value="Chromosome"/>
</dbReference>
<name>A0A518ETA3_9BACT</name>
<proteinExistence type="predicted"/>
<dbReference type="InterPro" id="IPR038720">
    <property type="entry name" value="YprB_RNase_H-like_dom"/>
</dbReference>
<dbReference type="Pfam" id="PF13604">
    <property type="entry name" value="AAA_30"/>
    <property type="match status" value="1"/>
</dbReference>
<dbReference type="InterPro" id="IPR041679">
    <property type="entry name" value="DNA2/NAM7-like_C"/>
</dbReference>
<evidence type="ECO:0000256" key="1">
    <source>
        <dbReference type="ARBA" id="ARBA00022741"/>
    </source>
</evidence>
<dbReference type="NCBIfam" id="TIGR03491">
    <property type="entry name" value="TM0106 family RecB-like putative nuclease"/>
    <property type="match status" value="1"/>
</dbReference>
<keyword evidence="3 7" id="KW-0347">Helicase</keyword>
<dbReference type="Pfam" id="PF13482">
    <property type="entry name" value="RNase_H_2"/>
    <property type="match status" value="1"/>
</dbReference>
<dbReference type="CDD" id="cd18808">
    <property type="entry name" value="SF1_C_Upf1"/>
    <property type="match status" value="1"/>
</dbReference>